<dbReference type="Pfam" id="PF00646">
    <property type="entry name" value="F-box"/>
    <property type="match status" value="1"/>
</dbReference>
<organism evidence="2 3">
    <name type="scientific">Arachis hypogaea</name>
    <name type="common">Peanut</name>
    <dbReference type="NCBI Taxonomy" id="3818"/>
    <lineage>
        <taxon>Eukaryota</taxon>
        <taxon>Viridiplantae</taxon>
        <taxon>Streptophyta</taxon>
        <taxon>Embryophyta</taxon>
        <taxon>Tracheophyta</taxon>
        <taxon>Spermatophyta</taxon>
        <taxon>Magnoliopsida</taxon>
        <taxon>eudicotyledons</taxon>
        <taxon>Gunneridae</taxon>
        <taxon>Pentapetalae</taxon>
        <taxon>rosids</taxon>
        <taxon>fabids</taxon>
        <taxon>Fabales</taxon>
        <taxon>Fabaceae</taxon>
        <taxon>Papilionoideae</taxon>
        <taxon>50 kb inversion clade</taxon>
        <taxon>dalbergioids sensu lato</taxon>
        <taxon>Dalbergieae</taxon>
        <taxon>Pterocarpus clade</taxon>
        <taxon>Arachis</taxon>
    </lineage>
</organism>
<reference evidence="2 3" key="1">
    <citation type="submission" date="2019-01" db="EMBL/GenBank/DDBJ databases">
        <title>Sequencing of cultivated peanut Arachis hypogaea provides insights into genome evolution and oil improvement.</title>
        <authorList>
            <person name="Chen X."/>
        </authorList>
    </citation>
    <scope>NUCLEOTIDE SEQUENCE [LARGE SCALE GENOMIC DNA]</scope>
    <source>
        <strain evidence="3">cv. Fuhuasheng</strain>
        <tissue evidence="2">Leaves</tissue>
    </source>
</reference>
<comment type="caution">
    <text evidence="2">The sequence shown here is derived from an EMBL/GenBank/DDBJ whole genome shotgun (WGS) entry which is preliminary data.</text>
</comment>
<dbReference type="SMART" id="SM00256">
    <property type="entry name" value="FBOX"/>
    <property type="match status" value="1"/>
</dbReference>
<protein>
    <recommendedName>
        <fullName evidence="1">F-box domain-containing protein</fullName>
    </recommendedName>
</protein>
<dbReference type="Proteomes" id="UP000289738">
    <property type="component" value="Chromosome A03"/>
</dbReference>
<dbReference type="InterPro" id="IPR017451">
    <property type="entry name" value="F-box-assoc_interact_dom"/>
</dbReference>
<dbReference type="Pfam" id="PF07734">
    <property type="entry name" value="FBA_1"/>
    <property type="match status" value="1"/>
</dbReference>
<feature type="domain" description="F-box" evidence="1">
    <location>
        <begin position="41"/>
        <end position="81"/>
    </location>
</feature>
<dbReference type="InterPro" id="IPR050796">
    <property type="entry name" value="SCF_F-box_component"/>
</dbReference>
<proteinExistence type="predicted"/>
<dbReference type="AlphaFoldDB" id="A0A445DXL8"/>
<dbReference type="SUPFAM" id="SSF50965">
    <property type="entry name" value="Galactose oxidase, central domain"/>
    <property type="match status" value="1"/>
</dbReference>
<dbReference type="EMBL" id="SDMP01000003">
    <property type="protein sequence ID" value="RYR67821.1"/>
    <property type="molecule type" value="Genomic_DNA"/>
</dbReference>
<gene>
    <name evidence="2" type="ORF">Ahy_A03g014255</name>
</gene>
<evidence type="ECO:0000259" key="1">
    <source>
        <dbReference type="SMART" id="SM00256"/>
    </source>
</evidence>
<evidence type="ECO:0000313" key="2">
    <source>
        <dbReference type="EMBL" id="RYR67821.1"/>
    </source>
</evidence>
<name>A0A445DXL8_ARAHY</name>
<accession>A0A445DXL8</accession>
<dbReference type="Gene3D" id="1.20.1280.50">
    <property type="match status" value="1"/>
</dbReference>
<dbReference type="PANTHER" id="PTHR31672">
    <property type="entry name" value="BNACNNG10540D PROTEIN"/>
    <property type="match status" value="1"/>
</dbReference>
<dbReference type="PANTHER" id="PTHR31672:SF13">
    <property type="entry name" value="F-BOX PROTEIN CPR30-LIKE"/>
    <property type="match status" value="1"/>
</dbReference>
<dbReference type="InterPro" id="IPR036047">
    <property type="entry name" value="F-box-like_dom_sf"/>
</dbReference>
<keyword evidence="3" id="KW-1185">Reference proteome</keyword>
<evidence type="ECO:0000313" key="3">
    <source>
        <dbReference type="Proteomes" id="UP000289738"/>
    </source>
</evidence>
<dbReference type="CDD" id="cd22157">
    <property type="entry name" value="F-box_AtFBW1-like"/>
    <property type="match status" value="1"/>
</dbReference>
<dbReference type="NCBIfam" id="TIGR01640">
    <property type="entry name" value="F_box_assoc_1"/>
    <property type="match status" value="1"/>
</dbReference>
<dbReference type="STRING" id="3818.A0A445DXL8"/>
<dbReference type="InterPro" id="IPR006527">
    <property type="entry name" value="F-box-assoc_dom_typ1"/>
</dbReference>
<sequence length="462" mass="51819">MGSSSEIRRNIAGQGVLGCNPTSEDMAAQHPTPPQTPQPLLFGELVMEILSWIPAKPLTRLKLVCKSWNSIISNPHFVKLHLQRSPKNANLLVMLREISPEGEVSVVLSSVESFIRNPSSTLTAQDGCHSLGRGWVLGSCNGLVCIWDGIEDYPNDFEFHLWNPLTGFSSVKSPRLHVNKYASFGFGYDESSDGYKVAAVNLDINYTDNSWETTVEVYRFGSSSWRNIDSFPAFPLAIEEDGMYIGGTLNWLGLQNTQGGVYDWGAVTLDMLVIVSLELKSETYKQIQLPNGIDELPSHKPSLNVWGNCLYLSHDYKKTHFIVWQMKEFGDEISWTQMLKISLQHINVELLFPLFICENGDIFVLGASNGDISKIVLYDPRVNNVEHINILDKNHFAITNDYVESLGLENVTPMIAKIDQKSAIELDCLNPMAWLQGMDSVVQESLDHLVVQVENIFVSYEK</sequence>
<dbReference type="SUPFAM" id="SSF81383">
    <property type="entry name" value="F-box domain"/>
    <property type="match status" value="1"/>
</dbReference>
<dbReference type="InterPro" id="IPR001810">
    <property type="entry name" value="F-box_dom"/>
</dbReference>
<dbReference type="InterPro" id="IPR011043">
    <property type="entry name" value="Gal_Oxase/kelch_b-propeller"/>
</dbReference>